<dbReference type="Proteomes" id="UP000218334">
    <property type="component" value="Unassembled WGS sequence"/>
</dbReference>
<organism evidence="2 3">
    <name type="scientific">Armillaria solidipes</name>
    <dbReference type="NCBI Taxonomy" id="1076256"/>
    <lineage>
        <taxon>Eukaryota</taxon>
        <taxon>Fungi</taxon>
        <taxon>Dikarya</taxon>
        <taxon>Basidiomycota</taxon>
        <taxon>Agaricomycotina</taxon>
        <taxon>Agaricomycetes</taxon>
        <taxon>Agaricomycetidae</taxon>
        <taxon>Agaricales</taxon>
        <taxon>Marasmiineae</taxon>
        <taxon>Physalacriaceae</taxon>
        <taxon>Armillaria</taxon>
    </lineage>
</organism>
<reference evidence="3" key="1">
    <citation type="journal article" date="2017" name="Nat. Ecol. Evol.">
        <title>Genome expansion and lineage-specific genetic innovations in the forest pathogenic fungi Armillaria.</title>
        <authorList>
            <person name="Sipos G."/>
            <person name="Prasanna A.N."/>
            <person name="Walter M.C."/>
            <person name="O'Connor E."/>
            <person name="Balint B."/>
            <person name="Krizsan K."/>
            <person name="Kiss B."/>
            <person name="Hess J."/>
            <person name="Varga T."/>
            <person name="Slot J."/>
            <person name="Riley R."/>
            <person name="Boka B."/>
            <person name="Rigling D."/>
            <person name="Barry K."/>
            <person name="Lee J."/>
            <person name="Mihaltcheva S."/>
            <person name="LaButti K."/>
            <person name="Lipzen A."/>
            <person name="Waldron R."/>
            <person name="Moloney N.M."/>
            <person name="Sperisen C."/>
            <person name="Kredics L."/>
            <person name="Vagvoelgyi C."/>
            <person name="Patrignani A."/>
            <person name="Fitzpatrick D."/>
            <person name="Nagy I."/>
            <person name="Doyle S."/>
            <person name="Anderson J.B."/>
            <person name="Grigoriev I.V."/>
            <person name="Gueldener U."/>
            <person name="Muensterkoetter M."/>
            <person name="Nagy L.G."/>
        </authorList>
    </citation>
    <scope>NUCLEOTIDE SEQUENCE [LARGE SCALE GENOMIC DNA]</scope>
    <source>
        <strain evidence="3">28-4</strain>
    </source>
</reference>
<feature type="coiled-coil region" evidence="1">
    <location>
        <begin position="151"/>
        <end position="178"/>
    </location>
</feature>
<evidence type="ECO:0000313" key="2">
    <source>
        <dbReference type="EMBL" id="PBK69570.1"/>
    </source>
</evidence>
<name>A0A2H3BIR9_9AGAR</name>
<gene>
    <name evidence="2" type="ORF">ARMSODRAFT_1084863</name>
</gene>
<accession>A0A2H3BIR9</accession>
<dbReference type="STRING" id="1076256.A0A2H3BIR9"/>
<evidence type="ECO:0000313" key="3">
    <source>
        <dbReference type="Proteomes" id="UP000218334"/>
    </source>
</evidence>
<proteinExistence type="predicted"/>
<keyword evidence="1" id="KW-0175">Coiled coil</keyword>
<protein>
    <submittedName>
        <fullName evidence="2">Uncharacterized protein</fullName>
    </submittedName>
</protein>
<dbReference type="EMBL" id="KZ293429">
    <property type="protein sequence ID" value="PBK69570.1"/>
    <property type="molecule type" value="Genomic_DNA"/>
</dbReference>
<evidence type="ECO:0000256" key="1">
    <source>
        <dbReference type="SAM" id="Coils"/>
    </source>
</evidence>
<dbReference type="AlphaFoldDB" id="A0A2H3BIR9"/>
<sequence length="656" mass="74048">MTGGIWNSEVSWSRQQVPAGPLLKSVGVGQVDIAGCDLPTPGPWRSGNRKVNFANKSGCPLAEADADYRNDGSAEFLVFKLAYVEKTACRPYQVLMQPSRVPLEDILAKYDWITTFTHPPDIASLLRTNEAPSPPQSARLKASLADLMTPLTELQSDLNLLRNTVVSLETQMSRLQSLKHDYETALSPIRHLPMEVLAEILRRSWKSRFMLSPYQLDVFTIRDGPWSLGQVCSSWRNIIESFCPELWATLTMGSNIYEEAKMPMKADPVEILRVVLERSRSHPLDLYLYYWFPGVKGKAMERCFDLLLAHSERWRDITLTIPCSFLPRLSTIRGKVDLLRDMNLIFFPESNTQSEDSDVRAFEVAPNLEKLHMYGTPPEVDVLFPVTNLTSFSDARPFAGDRLTPKYLDVVKTAPRLQSFSYSDYGVNLTSTSPLLPCVTSLSVEELSVSSPSCMRSMKLPSLKEVTLTTMYDLDSQHPGDELIKCPVDALSALHQMLLQSQCSLFRLHLIDAVLDNNLANIIRLTPNLRQFVIDLNGWVEDYDPILHSLVAQMSEVCLVDGSLQHSVVPSLQEFGVSLDDVDENFISFIDFRFVDMVASRLHQPSDVQRLTKLRLLISGTGWIYDLDEVAENDLKNLKHEGLELTYDVYDARDTS</sequence>
<keyword evidence="3" id="KW-1185">Reference proteome</keyword>